<accession>A0ABX8DIZ4</accession>
<evidence type="ECO:0000256" key="1">
    <source>
        <dbReference type="SAM" id="Phobius"/>
    </source>
</evidence>
<proteinExistence type="predicted"/>
<name>A0ABX8DIZ4_9GAMM</name>
<keyword evidence="3" id="KW-1185">Reference proteome</keyword>
<dbReference type="RefSeq" id="WP_213682911.1">
    <property type="nucleotide sequence ID" value="NZ_CP074572.1"/>
</dbReference>
<keyword evidence="1" id="KW-0812">Transmembrane</keyword>
<sequence>MYIGNRIRLFIGAFCIPALLIATYCLNLWFQHGMQQHQQQLLQQDVTRIQQRITADLLRLQQLLTLYAPMLEQQEVKRAWEPLLGGHDISLFIFRQQQLQLLLGGNFQRLGSSQIGCKSRLGWIPKVGAFCLSMSGR</sequence>
<protein>
    <submittedName>
        <fullName evidence="2">Uncharacterized protein</fullName>
    </submittedName>
</protein>
<dbReference type="EMBL" id="CP074572">
    <property type="protein sequence ID" value="QVK24305.1"/>
    <property type="molecule type" value="Genomic_DNA"/>
</dbReference>
<reference evidence="2 3" key="1">
    <citation type="journal article" date="2012" name="Int. J. Syst. Evol. Microbiol.">
        <title>Shewanella dokdonensis sp. nov., isolated from seawater.</title>
        <authorList>
            <person name="Sung H.R."/>
            <person name="Yoon J.H."/>
            <person name="Ghim S.Y."/>
        </authorList>
    </citation>
    <scope>NUCLEOTIDE SEQUENCE [LARGE SCALE GENOMIC DNA]</scope>
    <source>
        <strain evidence="2 3">DSM 23626</strain>
    </source>
</reference>
<evidence type="ECO:0000313" key="3">
    <source>
        <dbReference type="Proteomes" id="UP000676428"/>
    </source>
</evidence>
<dbReference type="Proteomes" id="UP000676428">
    <property type="component" value="Chromosome"/>
</dbReference>
<keyword evidence="1" id="KW-1133">Transmembrane helix</keyword>
<keyword evidence="1" id="KW-0472">Membrane</keyword>
<evidence type="ECO:0000313" key="2">
    <source>
        <dbReference type="EMBL" id="QVK24305.1"/>
    </source>
</evidence>
<gene>
    <name evidence="2" type="ORF">KHX94_07220</name>
</gene>
<feature type="transmembrane region" description="Helical" evidence="1">
    <location>
        <begin position="7"/>
        <end position="30"/>
    </location>
</feature>
<organism evidence="2 3">
    <name type="scientific">Shewanella dokdonensis</name>
    <dbReference type="NCBI Taxonomy" id="712036"/>
    <lineage>
        <taxon>Bacteria</taxon>
        <taxon>Pseudomonadati</taxon>
        <taxon>Pseudomonadota</taxon>
        <taxon>Gammaproteobacteria</taxon>
        <taxon>Alteromonadales</taxon>
        <taxon>Shewanellaceae</taxon>
        <taxon>Shewanella</taxon>
    </lineage>
</organism>